<dbReference type="PANTHER" id="PTHR42964:SF1">
    <property type="entry name" value="POLYKETIDE BIOSYNTHESIS ENOYL-COA HYDRATASE PKSH-RELATED"/>
    <property type="match status" value="1"/>
</dbReference>
<dbReference type="SUPFAM" id="SSF52096">
    <property type="entry name" value="ClpP/crotonase"/>
    <property type="match status" value="1"/>
</dbReference>
<proteinExistence type="inferred from homology"/>
<name>A0A402CEY0_RHOWR</name>
<dbReference type="Pfam" id="PF00378">
    <property type="entry name" value="ECH_1"/>
    <property type="match status" value="1"/>
</dbReference>
<evidence type="ECO:0000313" key="3">
    <source>
        <dbReference type="Proteomes" id="UP000287519"/>
    </source>
</evidence>
<comment type="similarity">
    <text evidence="1">Belongs to the enoyl-CoA hydratase/isomerase family.</text>
</comment>
<evidence type="ECO:0000256" key="1">
    <source>
        <dbReference type="ARBA" id="ARBA00005254"/>
    </source>
</evidence>
<reference evidence="2 3" key="1">
    <citation type="submission" date="2018-11" db="EMBL/GenBank/DDBJ databases">
        <title>Microbial catabolism of amino acid.</title>
        <authorList>
            <person name="Hibi M."/>
            <person name="Ogawa J."/>
        </authorList>
    </citation>
    <scope>NUCLEOTIDE SEQUENCE [LARGE SCALE GENOMIC DNA]</scope>
    <source>
        <strain evidence="2 3">C31-06</strain>
    </source>
</reference>
<dbReference type="InterPro" id="IPR051683">
    <property type="entry name" value="Enoyl-CoA_Hydratase/Isomerase"/>
</dbReference>
<dbReference type="RefSeq" id="WP_124394163.1">
    <property type="nucleotide sequence ID" value="NZ_BHYM01000050.1"/>
</dbReference>
<dbReference type="GO" id="GO:0003824">
    <property type="term" value="F:catalytic activity"/>
    <property type="evidence" value="ECO:0007669"/>
    <property type="project" value="UniProtKB-ARBA"/>
</dbReference>
<dbReference type="InterPro" id="IPR029045">
    <property type="entry name" value="ClpP/crotonase-like_dom_sf"/>
</dbReference>
<dbReference type="AlphaFoldDB" id="A0A402CEY0"/>
<dbReference type="Proteomes" id="UP000287519">
    <property type="component" value="Unassembled WGS sequence"/>
</dbReference>
<gene>
    <name evidence="2" type="ORF">Rhow_006122</name>
</gene>
<accession>A0A402CEY0</accession>
<dbReference type="EMBL" id="BHYM01000050">
    <property type="protein sequence ID" value="GCE42183.1"/>
    <property type="molecule type" value="Genomic_DNA"/>
</dbReference>
<dbReference type="PANTHER" id="PTHR42964">
    <property type="entry name" value="ENOYL-COA HYDRATASE"/>
    <property type="match status" value="1"/>
</dbReference>
<comment type="caution">
    <text evidence="2">The sequence shown here is derived from an EMBL/GenBank/DDBJ whole genome shotgun (WGS) entry which is preliminary data.</text>
</comment>
<dbReference type="InterPro" id="IPR001753">
    <property type="entry name" value="Enoyl-CoA_hydra/iso"/>
</dbReference>
<sequence length="254" mass="27021">MSKDLVTVDVDNAVATVLLRDGARRNPLSDRMIEALVDALHSAEVRNAPVVAIRGESGFFSAGGDLDQFYANLTTDALVEFRATELFRSLFQALEALSGITIALVEGKALGGGFGLAAACDMVLASRSAMFGCPEIKIGAFPMVIVPPLVRAIGARNTLALSVTGQPVTAERARELGLVTEIFDAEEFDERARTFVTALGNQPAHVLTLGKSTVRSAAESTYDEGLLMGSVMRALVFSQQSFHDGVSAFVQRKP</sequence>
<dbReference type="CDD" id="cd06558">
    <property type="entry name" value="crotonase-like"/>
    <property type="match status" value="1"/>
</dbReference>
<dbReference type="OrthoDB" id="370015at2"/>
<protein>
    <submittedName>
        <fullName evidence="2">Enoyl-CoA hydratase</fullName>
    </submittedName>
</protein>
<organism evidence="2 3">
    <name type="scientific">Rhodococcus wratislaviensis</name>
    <name type="common">Tsukamurella wratislaviensis</name>
    <dbReference type="NCBI Taxonomy" id="44752"/>
    <lineage>
        <taxon>Bacteria</taxon>
        <taxon>Bacillati</taxon>
        <taxon>Actinomycetota</taxon>
        <taxon>Actinomycetes</taxon>
        <taxon>Mycobacteriales</taxon>
        <taxon>Nocardiaceae</taxon>
        <taxon>Rhodococcus</taxon>
    </lineage>
</organism>
<evidence type="ECO:0000313" key="2">
    <source>
        <dbReference type="EMBL" id="GCE42183.1"/>
    </source>
</evidence>
<dbReference type="Gene3D" id="3.90.226.10">
    <property type="entry name" value="2-enoyl-CoA Hydratase, Chain A, domain 1"/>
    <property type="match status" value="1"/>
</dbReference>
<keyword evidence="3" id="KW-1185">Reference proteome</keyword>